<keyword evidence="1" id="KW-1133">Transmembrane helix</keyword>
<evidence type="ECO:0000256" key="1">
    <source>
        <dbReference type="SAM" id="Phobius"/>
    </source>
</evidence>
<dbReference type="AlphaFoldDB" id="H0R3R9"/>
<dbReference type="eggNOG" id="ENOG5031WCC">
    <property type="taxonomic scope" value="Bacteria"/>
</dbReference>
<dbReference type="EMBL" id="BAEH01000094">
    <property type="protein sequence ID" value="GAB19720.1"/>
    <property type="molecule type" value="Genomic_DNA"/>
</dbReference>
<dbReference type="Proteomes" id="UP000035034">
    <property type="component" value="Unassembled WGS sequence"/>
</dbReference>
<comment type="caution">
    <text evidence="2">The sequence shown here is derived from an EMBL/GenBank/DDBJ whole genome shotgun (WGS) entry which is preliminary data.</text>
</comment>
<gene>
    <name evidence="2" type="ORF">GOEFS_094_00190</name>
</gene>
<feature type="transmembrane region" description="Helical" evidence="1">
    <location>
        <begin position="6"/>
        <end position="24"/>
    </location>
</feature>
<keyword evidence="1" id="KW-0812">Transmembrane</keyword>
<name>H0R3R9_9ACTN</name>
<organism evidence="2 3">
    <name type="scientific">Gordonia effusa NBRC 100432</name>
    <dbReference type="NCBI Taxonomy" id="1077974"/>
    <lineage>
        <taxon>Bacteria</taxon>
        <taxon>Bacillati</taxon>
        <taxon>Actinomycetota</taxon>
        <taxon>Actinomycetes</taxon>
        <taxon>Mycobacteriales</taxon>
        <taxon>Gordoniaceae</taxon>
        <taxon>Gordonia</taxon>
    </lineage>
</organism>
<protein>
    <submittedName>
        <fullName evidence="2">Uncharacterized protein</fullName>
    </submittedName>
</protein>
<feature type="transmembrane region" description="Helical" evidence="1">
    <location>
        <begin position="56"/>
        <end position="76"/>
    </location>
</feature>
<proteinExistence type="predicted"/>
<reference evidence="2 3" key="1">
    <citation type="submission" date="2011-12" db="EMBL/GenBank/DDBJ databases">
        <title>Whole genome shotgun sequence of Gordonia effusa NBRC 100432.</title>
        <authorList>
            <person name="Yoshida I."/>
            <person name="Takarada H."/>
            <person name="Hosoyama A."/>
            <person name="Tsuchikane K."/>
            <person name="Katsumata H."/>
            <person name="Yamazaki S."/>
            <person name="Fujita N."/>
        </authorList>
    </citation>
    <scope>NUCLEOTIDE SEQUENCE [LARGE SCALE GENOMIC DNA]</scope>
    <source>
        <strain evidence="2 3">NBRC 100432</strain>
    </source>
</reference>
<evidence type="ECO:0000313" key="2">
    <source>
        <dbReference type="EMBL" id="GAB19720.1"/>
    </source>
</evidence>
<evidence type="ECO:0000313" key="3">
    <source>
        <dbReference type="Proteomes" id="UP000035034"/>
    </source>
</evidence>
<keyword evidence="3" id="KW-1185">Reference proteome</keyword>
<sequence>MFTNCLTPWAYLNAVGGSILTVAAWRLGVSLWPAVVALPLWQLLEVSLYYPWSDPGIPISMFLNPILGMVIVPLVLASDVSPRKSAADIPT</sequence>
<keyword evidence="1" id="KW-0472">Membrane</keyword>
<accession>H0R3R9</accession>